<accession>A0ABS4BFZ4</accession>
<gene>
    <name evidence="2" type="ORF">J6595_04595</name>
</gene>
<evidence type="ECO:0000313" key="2">
    <source>
        <dbReference type="EMBL" id="MBP0614855.1"/>
    </source>
</evidence>
<dbReference type="RefSeq" id="WP_209593254.1">
    <property type="nucleotide sequence ID" value="NZ_JAGJCF010000002.1"/>
</dbReference>
<organism evidence="2 3">
    <name type="scientific">Jiella mangrovi</name>
    <dbReference type="NCBI Taxonomy" id="2821407"/>
    <lineage>
        <taxon>Bacteria</taxon>
        <taxon>Pseudomonadati</taxon>
        <taxon>Pseudomonadota</taxon>
        <taxon>Alphaproteobacteria</taxon>
        <taxon>Hyphomicrobiales</taxon>
        <taxon>Aurantimonadaceae</taxon>
        <taxon>Jiella</taxon>
    </lineage>
</organism>
<evidence type="ECO:0000256" key="1">
    <source>
        <dbReference type="SAM" id="MobiDB-lite"/>
    </source>
</evidence>
<protein>
    <submittedName>
        <fullName evidence="2">Uncharacterized protein</fullName>
    </submittedName>
</protein>
<evidence type="ECO:0000313" key="3">
    <source>
        <dbReference type="Proteomes" id="UP000678276"/>
    </source>
</evidence>
<keyword evidence="3" id="KW-1185">Reference proteome</keyword>
<dbReference type="Proteomes" id="UP000678276">
    <property type="component" value="Unassembled WGS sequence"/>
</dbReference>
<reference evidence="2 3" key="1">
    <citation type="submission" date="2021-04" db="EMBL/GenBank/DDBJ databases">
        <title>Whole genome sequence of Jiella sp. KSK16Y-1.</title>
        <authorList>
            <person name="Tuo L."/>
        </authorList>
    </citation>
    <scope>NUCLEOTIDE SEQUENCE [LARGE SCALE GENOMIC DNA]</scope>
    <source>
        <strain evidence="2 3">KSK16Y-1</strain>
    </source>
</reference>
<name>A0ABS4BFZ4_9HYPH</name>
<comment type="caution">
    <text evidence="2">The sequence shown here is derived from an EMBL/GenBank/DDBJ whole genome shotgun (WGS) entry which is preliminary data.</text>
</comment>
<proteinExistence type="predicted"/>
<dbReference type="EMBL" id="JAGJCF010000002">
    <property type="protein sequence ID" value="MBP0614855.1"/>
    <property type="molecule type" value="Genomic_DNA"/>
</dbReference>
<feature type="region of interest" description="Disordered" evidence="1">
    <location>
        <begin position="1"/>
        <end position="37"/>
    </location>
</feature>
<sequence length="164" mass="17198">MAIASGMMAARAQTAQKSEDRLEQDAGDDAATSIATPEQDASLRIRAPLAPTRLALVLAPHAVDPAETVFIDVYLQQAAAKTKTPETTSSTTTAELTQGSASQLAGTVAFTQAEEVGEEAYFVVNVPKGMRFENRAAIVTIALVGANAPLQNSAIELRRASLVE</sequence>